<accession>A0A0F9QMF7</accession>
<sequence>MSQWWEQVGLGIQVDRAVSIIPQTVVTPGTVYFTVAGGLVLITGIMGQFTVVAGGAVNATWTFNPTTGTDTDVCAATALAGAGVGDIMTVSGIATEGMLPVAGSVAQLMGGIAGSCRGLVMPSGALGVFTNASETGNWIWKLWYMPIDNGATVVAA</sequence>
<reference evidence="1" key="1">
    <citation type="journal article" date="2015" name="Nature">
        <title>Complex archaea that bridge the gap between prokaryotes and eukaryotes.</title>
        <authorList>
            <person name="Spang A."/>
            <person name="Saw J.H."/>
            <person name="Jorgensen S.L."/>
            <person name="Zaremba-Niedzwiedzka K."/>
            <person name="Martijn J."/>
            <person name="Lind A.E."/>
            <person name="van Eijk R."/>
            <person name="Schleper C."/>
            <person name="Guy L."/>
            <person name="Ettema T.J."/>
        </authorList>
    </citation>
    <scope>NUCLEOTIDE SEQUENCE</scope>
</reference>
<organism evidence="1">
    <name type="scientific">marine sediment metagenome</name>
    <dbReference type="NCBI Taxonomy" id="412755"/>
    <lineage>
        <taxon>unclassified sequences</taxon>
        <taxon>metagenomes</taxon>
        <taxon>ecological metagenomes</taxon>
    </lineage>
</organism>
<dbReference type="EMBL" id="LAZR01003835">
    <property type="protein sequence ID" value="KKN14266.1"/>
    <property type="molecule type" value="Genomic_DNA"/>
</dbReference>
<evidence type="ECO:0000313" key="1">
    <source>
        <dbReference type="EMBL" id="KKN14266.1"/>
    </source>
</evidence>
<dbReference type="AlphaFoldDB" id="A0A0F9QMF7"/>
<comment type="caution">
    <text evidence="1">The sequence shown here is derived from an EMBL/GenBank/DDBJ whole genome shotgun (WGS) entry which is preliminary data.</text>
</comment>
<protein>
    <submittedName>
        <fullName evidence="1">Uncharacterized protein</fullName>
    </submittedName>
</protein>
<proteinExistence type="predicted"/>
<gene>
    <name evidence="1" type="ORF">LCGC14_0997770</name>
</gene>
<name>A0A0F9QMF7_9ZZZZ</name>